<evidence type="ECO:0000256" key="9">
    <source>
        <dbReference type="ARBA" id="ARBA00046722"/>
    </source>
</evidence>
<dbReference type="GeneID" id="89589425"/>
<reference evidence="12 13" key="1">
    <citation type="journal article" date="2015" name="Genome Announc.">
        <title>Expanding the biotechnology potential of lactobacilli through comparative genomics of 213 strains and associated genera.</title>
        <authorList>
            <person name="Sun Z."/>
            <person name="Harris H.M."/>
            <person name="McCann A."/>
            <person name="Guo C."/>
            <person name="Argimon S."/>
            <person name="Zhang W."/>
            <person name="Yang X."/>
            <person name="Jeffery I.B."/>
            <person name="Cooney J.C."/>
            <person name="Kagawa T.F."/>
            <person name="Liu W."/>
            <person name="Song Y."/>
            <person name="Salvetti E."/>
            <person name="Wrobel A."/>
            <person name="Rasinkangas P."/>
            <person name="Parkhill J."/>
            <person name="Rea M.C."/>
            <person name="O'Sullivan O."/>
            <person name="Ritari J."/>
            <person name="Douillard F.P."/>
            <person name="Paul Ross R."/>
            <person name="Yang R."/>
            <person name="Briner A.E."/>
            <person name="Felis G.E."/>
            <person name="de Vos W.M."/>
            <person name="Barrangou R."/>
            <person name="Klaenhammer T.R."/>
            <person name="Caufield P.W."/>
            <person name="Cui Y."/>
            <person name="Zhang H."/>
            <person name="O'Toole P.W."/>
        </authorList>
    </citation>
    <scope>NUCLEOTIDE SEQUENCE [LARGE SCALE GENOMIC DNA]</scope>
    <source>
        <strain evidence="12 13">DSM 20623</strain>
    </source>
</reference>
<feature type="transmembrane region" description="Helical" evidence="11">
    <location>
        <begin position="7"/>
        <end position="27"/>
    </location>
</feature>
<keyword evidence="8 11" id="KW-0472">Membrane</keyword>
<evidence type="ECO:0000256" key="5">
    <source>
        <dbReference type="ARBA" id="ARBA00022692"/>
    </source>
</evidence>
<dbReference type="eggNOG" id="COG1511">
    <property type="taxonomic scope" value="Bacteria"/>
</dbReference>
<dbReference type="Proteomes" id="UP000051658">
    <property type="component" value="Unassembled WGS sequence"/>
</dbReference>
<evidence type="ECO:0000313" key="12">
    <source>
        <dbReference type="EMBL" id="KRN54849.1"/>
    </source>
</evidence>
<dbReference type="InterPro" id="IPR051328">
    <property type="entry name" value="T7SS_ABC-Transporter"/>
</dbReference>
<feature type="transmembrane region" description="Helical" evidence="11">
    <location>
        <begin position="1013"/>
        <end position="1030"/>
    </location>
</feature>
<keyword evidence="5 11" id="KW-0812">Transmembrane</keyword>
<evidence type="ECO:0000256" key="2">
    <source>
        <dbReference type="ARBA" id="ARBA00008338"/>
    </source>
</evidence>
<feature type="transmembrane region" description="Helical" evidence="11">
    <location>
        <begin position="903"/>
        <end position="928"/>
    </location>
</feature>
<evidence type="ECO:0000256" key="7">
    <source>
        <dbReference type="ARBA" id="ARBA00023026"/>
    </source>
</evidence>
<organism evidence="12 13">
    <name type="scientific">Carnobacterium divergens DSM 20623</name>
    <dbReference type="NCBI Taxonomy" id="1449336"/>
    <lineage>
        <taxon>Bacteria</taxon>
        <taxon>Bacillati</taxon>
        <taxon>Bacillota</taxon>
        <taxon>Bacilli</taxon>
        <taxon>Lactobacillales</taxon>
        <taxon>Carnobacteriaceae</taxon>
        <taxon>Carnobacterium</taxon>
    </lineage>
</organism>
<feature type="coiled-coil region" evidence="10">
    <location>
        <begin position="724"/>
        <end position="772"/>
    </location>
</feature>
<sequence>MKKKITVGIVFFMLIVLLGGSLTYLGLFSKTVENKEQKDQVSRMTIALVNEDAGTDFQGKQFSLGENYTKKVEQDTKQNWYLVSRSIAESGLANDTYNLMIVIPSNFSENVFSLSSVAPERTEISYKINANGNKDVENEALKVAKTTISELNKELVDVYIASILDNLYTAQKNVGSVVANQKEKVGIYSNSVFKPVDGYTKQFEGLKESGDTSVKGLDDHSKLLASYLESVVGYNKSQTGYDDNLQKLIETQLKNQEDYKAFSEEINKYNLQLSSEETQELYDRLVTENKLIGNEFTKTEETSLLNQVDNAGNYITEVEKTVELQKNAIDELLADNKKALDEIVRTNLKEIYGLSEADSKLTLENLLQGEEGMPESKLAAIKAEEFERLNALSSKLATLLYLDGAMLESSVYLDGGTKDFIQVELEKINNYLNKERGTNNFKLNLHEGEILTINPDDYEPVNNEKIAKLDGLKQQLNQKESTIYTKTIVETSLVDYSFEKNIDLSLTVPSGVLINKVSIIDSKGDEIDLDKEQIQNGAINLLGILNDKKNPRKLTRHLTMAIEYQLDLNAEEIGIEEAPKDKLQLSVTPYLGITTGPLPIGGKPPEEIETNPNDFVPGKPFEKKITLPFNAINTKEYRRTLKTYHKLIGEYQQEYKNGVQELSVLFGTLNEDGSSTKPRNASRYYNELRNDTDVFGIITRLMMVPVTNTYNDYLADFITYQEAATKMAAQLEELNQKMVDTTETTKNLNQEVDNQLENLSKWQKEMASIESNEMRTSLLTESEHETTKMLHEELKMLVQESERLKETSESNIESANSIKKIFDDFNEDTVAIQKSGENVTANTKDLMGQFKKQTDNHTDFSKTFNKVLENGQQNGVLNNQFVDFLSAPVSEQDNGRISSGDTYYPYLIIVALFITSIFTSYVLDLSVWKMRKVNSFQEEDNLAIRNLPMVLLGVTAAIIEGLVIGILSFRMQGLNGDIQLTWLANIILLQIVFVLLTSYLLRQFKMLGMFMNLVLFTAYLLLTDAVGRAIDSSSIFYKIRTFSPLYQGESILSNVSNQIQTTNHYLLYLIGAIPLLILLNLVVWLPNFKKKTKVEGEE</sequence>
<dbReference type="NCBIfam" id="TIGR03929">
    <property type="entry name" value="T7_esaA_Nterm"/>
    <property type="match status" value="1"/>
</dbReference>
<feature type="transmembrane region" description="Helical" evidence="11">
    <location>
        <begin position="981"/>
        <end position="1001"/>
    </location>
</feature>
<feature type="transmembrane region" description="Helical" evidence="11">
    <location>
        <begin position="1065"/>
        <end position="1085"/>
    </location>
</feature>
<comment type="subunit">
    <text evidence="9">Homodimer. Interacts with EssB.</text>
</comment>
<dbReference type="AlphaFoldDB" id="A0A0R2HPS7"/>
<keyword evidence="6 11" id="KW-1133">Transmembrane helix</keyword>
<name>A0A0R2HPS7_CARDV</name>
<evidence type="ECO:0000256" key="11">
    <source>
        <dbReference type="SAM" id="Phobius"/>
    </source>
</evidence>
<comment type="caution">
    <text evidence="12">The sequence shown here is derived from an EMBL/GenBank/DDBJ whole genome shotgun (WGS) entry which is preliminary data.</text>
</comment>
<evidence type="ECO:0000256" key="3">
    <source>
        <dbReference type="ARBA" id="ARBA00020819"/>
    </source>
</evidence>
<evidence type="ECO:0000256" key="6">
    <source>
        <dbReference type="ARBA" id="ARBA00022989"/>
    </source>
</evidence>
<dbReference type="PATRIC" id="fig|1449336.4.peg.2478"/>
<comment type="subcellular location">
    <subcellularLocation>
        <location evidence="1">Cell membrane</location>
        <topology evidence="1">Multi-pass membrane protein</topology>
    </subcellularLocation>
</comment>
<dbReference type="PANTHER" id="PTHR43077:SF10">
    <property type="entry name" value="TRANSPORT PERMEASE PROTEIN"/>
    <property type="match status" value="1"/>
</dbReference>
<protein>
    <recommendedName>
        <fullName evidence="3">Type VII secretion system accessory factor EsaA</fullName>
    </recommendedName>
</protein>
<keyword evidence="4" id="KW-1003">Cell membrane</keyword>
<dbReference type="EMBL" id="JQBS01000035">
    <property type="protein sequence ID" value="KRN54849.1"/>
    <property type="molecule type" value="Genomic_DNA"/>
</dbReference>
<evidence type="ECO:0000256" key="4">
    <source>
        <dbReference type="ARBA" id="ARBA00022475"/>
    </source>
</evidence>
<keyword evidence="13" id="KW-1185">Reference proteome</keyword>
<accession>A0A0R2HPS7</accession>
<feature type="coiled-coil region" evidence="10">
    <location>
        <begin position="315"/>
        <end position="349"/>
    </location>
</feature>
<gene>
    <name evidence="12" type="ORF">IV74_GL002440</name>
</gene>
<keyword evidence="10" id="KW-0175">Coiled coil</keyword>
<dbReference type="GO" id="GO:0005886">
    <property type="term" value="C:plasma membrane"/>
    <property type="evidence" value="ECO:0007669"/>
    <property type="project" value="UniProtKB-SubCell"/>
</dbReference>
<evidence type="ECO:0000256" key="10">
    <source>
        <dbReference type="SAM" id="Coils"/>
    </source>
</evidence>
<keyword evidence="7" id="KW-0843">Virulence</keyword>
<evidence type="ECO:0000256" key="8">
    <source>
        <dbReference type="ARBA" id="ARBA00023136"/>
    </source>
</evidence>
<evidence type="ECO:0000256" key="1">
    <source>
        <dbReference type="ARBA" id="ARBA00004651"/>
    </source>
</evidence>
<evidence type="ECO:0000313" key="13">
    <source>
        <dbReference type="Proteomes" id="UP000051658"/>
    </source>
</evidence>
<proteinExistence type="inferred from homology"/>
<dbReference type="InterPro" id="IPR023838">
    <property type="entry name" value="T7SS_EsaA"/>
</dbReference>
<feature type="transmembrane region" description="Helical" evidence="11">
    <location>
        <begin position="949"/>
        <end position="969"/>
    </location>
</feature>
<comment type="similarity">
    <text evidence="2">Belongs to the EsaA family.</text>
</comment>
<dbReference type="PANTHER" id="PTHR43077">
    <property type="entry name" value="TRANSPORT PERMEASE YVFS-RELATED"/>
    <property type="match status" value="1"/>
</dbReference>
<dbReference type="RefSeq" id="WP_034568653.1">
    <property type="nucleotide sequence ID" value="NZ_JQBS01000035.1"/>
</dbReference>